<name>A0A1I6DTK6_9RHOB</name>
<accession>A0A1I6DTK6</accession>
<dbReference type="AlphaFoldDB" id="A0A1I6DTK6"/>
<evidence type="ECO:0000313" key="2">
    <source>
        <dbReference type="Proteomes" id="UP000199302"/>
    </source>
</evidence>
<protein>
    <submittedName>
        <fullName evidence="1">Uncharacterized protein</fullName>
    </submittedName>
</protein>
<dbReference type="EMBL" id="FOYI01000005">
    <property type="protein sequence ID" value="SFR08814.1"/>
    <property type="molecule type" value="Genomic_DNA"/>
</dbReference>
<evidence type="ECO:0000313" key="1">
    <source>
        <dbReference type="EMBL" id="SFR08814.1"/>
    </source>
</evidence>
<organism evidence="1 2">
    <name type="scientific">Poseidonocella sedimentorum</name>
    <dbReference type="NCBI Taxonomy" id="871652"/>
    <lineage>
        <taxon>Bacteria</taxon>
        <taxon>Pseudomonadati</taxon>
        <taxon>Pseudomonadota</taxon>
        <taxon>Alphaproteobacteria</taxon>
        <taxon>Rhodobacterales</taxon>
        <taxon>Roseobacteraceae</taxon>
        <taxon>Poseidonocella</taxon>
    </lineage>
</organism>
<proteinExistence type="predicted"/>
<keyword evidence="2" id="KW-1185">Reference proteome</keyword>
<dbReference type="STRING" id="871652.SAMN04515673_105129"/>
<gene>
    <name evidence="1" type="ORF">SAMN04515673_105129</name>
</gene>
<reference evidence="1 2" key="1">
    <citation type="submission" date="2016-10" db="EMBL/GenBank/DDBJ databases">
        <authorList>
            <person name="de Groot N.N."/>
        </authorList>
    </citation>
    <scope>NUCLEOTIDE SEQUENCE [LARGE SCALE GENOMIC DNA]</scope>
    <source>
        <strain evidence="2">KMM 9023,NRIC 0796,JCM 17311,KCTC 23692</strain>
    </source>
</reference>
<sequence>MIDAPGNRLTDAAPGAIHVNPVMGMNGVQPVAGSALKRGTFPSNEGAAS</sequence>
<dbReference type="Proteomes" id="UP000199302">
    <property type="component" value="Unassembled WGS sequence"/>
</dbReference>